<dbReference type="AlphaFoldDB" id="A0A3S0IST5"/>
<dbReference type="GO" id="GO:0006749">
    <property type="term" value="P:glutathione metabolic process"/>
    <property type="evidence" value="ECO:0007669"/>
    <property type="project" value="InterPro"/>
</dbReference>
<dbReference type="SUPFAM" id="SSF56281">
    <property type="entry name" value="Metallo-hydrolase/oxidoreductase"/>
    <property type="match status" value="1"/>
</dbReference>
<dbReference type="InterPro" id="IPR001763">
    <property type="entry name" value="Rhodanese-like_dom"/>
</dbReference>
<dbReference type="PANTHER" id="PTHR43084">
    <property type="entry name" value="PERSULFIDE DIOXYGENASE ETHE1"/>
    <property type="match status" value="1"/>
</dbReference>
<organism evidence="3 4">
    <name type="scientific">Shewanella atlantica</name>
    <dbReference type="NCBI Taxonomy" id="271099"/>
    <lineage>
        <taxon>Bacteria</taxon>
        <taxon>Pseudomonadati</taxon>
        <taxon>Pseudomonadota</taxon>
        <taxon>Gammaproteobacteria</taxon>
        <taxon>Alteromonadales</taxon>
        <taxon>Shewanellaceae</taxon>
        <taxon>Shewanella</taxon>
    </lineage>
</organism>
<comment type="caution">
    <text evidence="3">The sequence shown here is derived from an EMBL/GenBank/DDBJ whole genome shotgun (WGS) entry which is preliminary data.</text>
</comment>
<dbReference type="InterPro" id="IPR051682">
    <property type="entry name" value="Mito_Persulfide_Diox"/>
</dbReference>
<evidence type="ECO:0000256" key="1">
    <source>
        <dbReference type="ARBA" id="ARBA00022723"/>
    </source>
</evidence>
<protein>
    <submittedName>
        <fullName evidence="3">MBL fold metallo-hydrolase</fullName>
    </submittedName>
</protein>
<dbReference type="SUPFAM" id="SSF52821">
    <property type="entry name" value="Rhodanese/Cell cycle control phosphatase"/>
    <property type="match status" value="1"/>
</dbReference>
<reference evidence="3 4" key="1">
    <citation type="submission" date="2018-12" db="EMBL/GenBank/DDBJ databases">
        <authorList>
            <person name="Yu L."/>
        </authorList>
    </citation>
    <scope>NUCLEOTIDE SEQUENCE [LARGE SCALE GENOMIC DNA]</scope>
    <source>
        <strain evidence="3 4">HAW-EB5</strain>
    </source>
</reference>
<dbReference type="GO" id="GO:0046872">
    <property type="term" value="F:metal ion binding"/>
    <property type="evidence" value="ECO:0007669"/>
    <property type="project" value="UniProtKB-KW"/>
</dbReference>
<feature type="domain" description="Rhodanese" evidence="2">
    <location>
        <begin position="255"/>
        <end position="345"/>
    </location>
</feature>
<dbReference type="RefSeq" id="WP_126506790.1">
    <property type="nucleotide sequence ID" value="NZ_RXNV01000007.1"/>
</dbReference>
<dbReference type="Gene3D" id="3.60.15.10">
    <property type="entry name" value="Ribonuclease Z/Hydroxyacylglutathione hydrolase-like"/>
    <property type="match status" value="1"/>
</dbReference>
<accession>A0A3S0IST5</accession>
<evidence type="ECO:0000313" key="4">
    <source>
        <dbReference type="Proteomes" id="UP000282060"/>
    </source>
</evidence>
<dbReference type="InterPro" id="IPR036866">
    <property type="entry name" value="RibonucZ/Hydroxyglut_hydro"/>
</dbReference>
<keyword evidence="1" id="KW-0479">Metal-binding</keyword>
<dbReference type="InterPro" id="IPR044528">
    <property type="entry name" value="POD-like_MBL-fold"/>
</dbReference>
<dbReference type="GO" id="GO:0070813">
    <property type="term" value="P:hydrogen sulfide metabolic process"/>
    <property type="evidence" value="ECO:0007669"/>
    <property type="project" value="TreeGrafter"/>
</dbReference>
<keyword evidence="4" id="KW-1185">Reference proteome</keyword>
<dbReference type="PROSITE" id="PS50206">
    <property type="entry name" value="RHODANESE_3"/>
    <property type="match status" value="1"/>
</dbReference>
<sequence>MSMIFHRIRTERGCQSYLIGCSETNSAIIIDPEISQMEHYLGLASHDGLAIHYLLDTHTHADHFSASKLLAKQLKVPVIMHCNSPAPFVDMYVDDGEIVIVGKLRLTIMHTPGHTADSICIVVKDRVFTGDTLLLGGTGRTDLPTGDPEQLYDSLFNGLLKLSADLKVYPAHAYSERTHSSIGEELSNNPRLQKKDRVEFIAQMRALDLKMPSQLTESLRTNLSGGKTVEQFISDAANKISFVSLEQVLRYSQSISPKFLLLDVREREAFDEGHISGAIHIPRGQLELRVNELLPDPTRRIAVYCEYGKISVLATSTLREMGFLRAVALDRGLNLWRELGYPLIASSGRNENEV</sequence>
<gene>
    <name evidence="3" type="ORF">EKG39_15620</name>
</gene>
<keyword evidence="3" id="KW-0378">Hydrolase</keyword>
<dbReference type="CDD" id="cd00158">
    <property type="entry name" value="RHOD"/>
    <property type="match status" value="1"/>
</dbReference>
<dbReference type="GO" id="GO:0016787">
    <property type="term" value="F:hydrolase activity"/>
    <property type="evidence" value="ECO:0007669"/>
    <property type="project" value="UniProtKB-KW"/>
</dbReference>
<evidence type="ECO:0000313" key="3">
    <source>
        <dbReference type="EMBL" id="RTR30645.1"/>
    </source>
</evidence>
<dbReference type="PANTHER" id="PTHR43084:SF1">
    <property type="entry name" value="PERSULFIDE DIOXYGENASE ETHE1, MITOCHONDRIAL"/>
    <property type="match status" value="1"/>
</dbReference>
<proteinExistence type="predicted"/>
<dbReference type="Pfam" id="PF00753">
    <property type="entry name" value="Lactamase_B"/>
    <property type="match status" value="1"/>
</dbReference>
<dbReference type="CDD" id="cd07724">
    <property type="entry name" value="POD-like_MBL-fold"/>
    <property type="match status" value="1"/>
</dbReference>
<dbReference type="Gene3D" id="3.40.250.10">
    <property type="entry name" value="Rhodanese-like domain"/>
    <property type="match status" value="1"/>
</dbReference>
<name>A0A3S0IST5_9GAMM</name>
<dbReference type="InterPro" id="IPR036873">
    <property type="entry name" value="Rhodanese-like_dom_sf"/>
</dbReference>
<dbReference type="Proteomes" id="UP000282060">
    <property type="component" value="Unassembled WGS sequence"/>
</dbReference>
<evidence type="ECO:0000259" key="2">
    <source>
        <dbReference type="PROSITE" id="PS50206"/>
    </source>
</evidence>
<dbReference type="InterPro" id="IPR001279">
    <property type="entry name" value="Metallo-B-lactamas"/>
</dbReference>
<dbReference type="EMBL" id="RXNV01000007">
    <property type="protein sequence ID" value="RTR30645.1"/>
    <property type="molecule type" value="Genomic_DNA"/>
</dbReference>
<dbReference type="OrthoDB" id="9784009at2"/>
<dbReference type="SMART" id="SM00849">
    <property type="entry name" value="Lactamase_B"/>
    <property type="match status" value="1"/>
</dbReference>
<dbReference type="GO" id="GO:0050313">
    <property type="term" value="F:sulfur dioxygenase activity"/>
    <property type="evidence" value="ECO:0007669"/>
    <property type="project" value="InterPro"/>
</dbReference>
<dbReference type="SMART" id="SM00450">
    <property type="entry name" value="RHOD"/>
    <property type="match status" value="1"/>
</dbReference>
<dbReference type="Pfam" id="PF00581">
    <property type="entry name" value="Rhodanese"/>
    <property type="match status" value="1"/>
</dbReference>